<dbReference type="InterPro" id="IPR032819">
    <property type="entry name" value="TruB_C"/>
</dbReference>
<evidence type="ECO:0000313" key="9">
    <source>
        <dbReference type="Proteomes" id="UP000228568"/>
    </source>
</evidence>
<comment type="similarity">
    <text evidence="2 5">Belongs to the pseudouridine synthase TruB family. Type 1 subfamily.</text>
</comment>
<protein>
    <recommendedName>
        <fullName evidence="5">tRNA pseudouridine synthase B</fullName>
        <ecNumber evidence="5">5.4.99.25</ecNumber>
    </recommendedName>
    <alternativeName>
        <fullName evidence="5">tRNA pseudouridine(55) synthase</fullName>
        <shortName evidence="5">Psi55 synthase</shortName>
    </alternativeName>
    <alternativeName>
        <fullName evidence="5">tRNA pseudouridylate synthase</fullName>
    </alternativeName>
    <alternativeName>
        <fullName evidence="5">tRNA-uridine isomerase</fullName>
    </alternativeName>
</protein>
<evidence type="ECO:0000256" key="1">
    <source>
        <dbReference type="ARBA" id="ARBA00000385"/>
    </source>
</evidence>
<dbReference type="Pfam" id="PF16198">
    <property type="entry name" value="TruB_C_2"/>
    <property type="match status" value="1"/>
</dbReference>
<feature type="domain" description="Pseudouridine synthase II N-terminal" evidence="6">
    <location>
        <begin position="35"/>
        <end position="185"/>
    </location>
</feature>
<dbReference type="Gene3D" id="3.30.2350.10">
    <property type="entry name" value="Pseudouridine synthase"/>
    <property type="match status" value="1"/>
</dbReference>
<dbReference type="Proteomes" id="UP000228568">
    <property type="component" value="Unassembled WGS sequence"/>
</dbReference>
<dbReference type="GO" id="GO:0031119">
    <property type="term" value="P:tRNA pseudouridine synthesis"/>
    <property type="evidence" value="ECO:0007669"/>
    <property type="project" value="UniProtKB-UniRule"/>
</dbReference>
<comment type="function">
    <text evidence="5">Responsible for synthesis of pseudouridine from uracil-55 in the psi GC loop of transfer RNAs.</text>
</comment>
<comment type="caution">
    <text evidence="8">The sequence shown here is derived from an EMBL/GenBank/DDBJ whole genome shotgun (WGS) entry which is preliminary data.</text>
</comment>
<reference evidence="9" key="1">
    <citation type="submission" date="2017-09" db="EMBL/GenBank/DDBJ databases">
        <title>Depth-based differentiation of microbial function through sediment-hosted aquifers and enrichment of novel symbionts in the deep terrestrial subsurface.</title>
        <authorList>
            <person name="Probst A.J."/>
            <person name="Ladd B."/>
            <person name="Jarett J.K."/>
            <person name="Geller-Mcgrath D.E."/>
            <person name="Sieber C.M.K."/>
            <person name="Emerson J.B."/>
            <person name="Anantharaman K."/>
            <person name="Thomas B.C."/>
            <person name="Malmstrom R."/>
            <person name="Stieglmeier M."/>
            <person name="Klingl A."/>
            <person name="Woyke T."/>
            <person name="Ryan C.M."/>
            <person name="Banfield J.F."/>
        </authorList>
    </citation>
    <scope>NUCLEOTIDE SEQUENCE [LARGE SCALE GENOMIC DNA]</scope>
</reference>
<gene>
    <name evidence="5 8" type="primary">truB</name>
    <name evidence="8" type="ORF">COX81_02445</name>
</gene>
<evidence type="ECO:0000256" key="4">
    <source>
        <dbReference type="ARBA" id="ARBA00023235"/>
    </source>
</evidence>
<evidence type="ECO:0000256" key="5">
    <source>
        <dbReference type="HAMAP-Rule" id="MF_01080"/>
    </source>
</evidence>
<keyword evidence="3 5" id="KW-0819">tRNA processing</keyword>
<keyword evidence="4 5" id="KW-0413">Isomerase</keyword>
<dbReference type="PANTHER" id="PTHR13767:SF2">
    <property type="entry name" value="PSEUDOURIDYLATE SYNTHASE TRUB1"/>
    <property type="match status" value="1"/>
</dbReference>
<proteinExistence type="inferred from homology"/>
<dbReference type="InterPro" id="IPR014780">
    <property type="entry name" value="tRNA_psdUridine_synth_TruB"/>
</dbReference>
<dbReference type="HAMAP" id="MF_01080">
    <property type="entry name" value="TruB_bact"/>
    <property type="match status" value="1"/>
</dbReference>
<evidence type="ECO:0000259" key="7">
    <source>
        <dbReference type="Pfam" id="PF16198"/>
    </source>
</evidence>
<dbReference type="AlphaFoldDB" id="A0A2M7V7Y0"/>
<accession>A0A2M7V7Y0</accession>
<feature type="domain" description="tRNA pseudouridylate synthase B C-terminal" evidence="7">
    <location>
        <begin position="186"/>
        <end position="219"/>
    </location>
</feature>
<sequence length="237" mass="26824">MDSGFLLIDKPVDWTSYNVVGYIRNIVRKATAHKKIRVGHAGTLDPFATGLLIVGVGREATKRIDEFKNMKKEYIATLKLGYISDTYDSEGTIKQFSNLAIKQSEKKLTKEEIDKVSKSFLGKQKQIPPMFSAKKIGGERLYTLARKGIEIERKPNKIEVYNLEFLEFVGQLLSVKCQVSTGTYIRSLAHDIGQKLSCGAYCQELRRTKIGEYSVDDAILPKELTIENYQSNLFNNI</sequence>
<dbReference type="GO" id="GO:1990481">
    <property type="term" value="P:mRNA pseudouridine synthesis"/>
    <property type="evidence" value="ECO:0007669"/>
    <property type="project" value="TreeGrafter"/>
</dbReference>
<name>A0A2M7V7Y0_9BACT</name>
<dbReference type="InterPro" id="IPR002501">
    <property type="entry name" value="PsdUridine_synth_N"/>
</dbReference>
<dbReference type="Pfam" id="PF01509">
    <property type="entry name" value="TruB_N"/>
    <property type="match status" value="1"/>
</dbReference>
<dbReference type="EMBL" id="PFPK01000028">
    <property type="protein sequence ID" value="PIZ94840.1"/>
    <property type="molecule type" value="Genomic_DNA"/>
</dbReference>
<evidence type="ECO:0000259" key="6">
    <source>
        <dbReference type="Pfam" id="PF01509"/>
    </source>
</evidence>
<comment type="catalytic activity">
    <reaction evidence="1 5">
        <text>uridine(55) in tRNA = pseudouridine(55) in tRNA</text>
        <dbReference type="Rhea" id="RHEA:42532"/>
        <dbReference type="Rhea" id="RHEA-COMP:10101"/>
        <dbReference type="Rhea" id="RHEA-COMP:10102"/>
        <dbReference type="ChEBI" id="CHEBI:65314"/>
        <dbReference type="ChEBI" id="CHEBI:65315"/>
        <dbReference type="EC" id="5.4.99.25"/>
    </reaction>
</comment>
<dbReference type="SUPFAM" id="SSF55120">
    <property type="entry name" value="Pseudouridine synthase"/>
    <property type="match status" value="1"/>
</dbReference>
<dbReference type="InterPro" id="IPR020103">
    <property type="entry name" value="PsdUridine_synth_cat_dom_sf"/>
</dbReference>
<evidence type="ECO:0000256" key="3">
    <source>
        <dbReference type="ARBA" id="ARBA00022694"/>
    </source>
</evidence>
<dbReference type="NCBIfam" id="TIGR00431">
    <property type="entry name" value="TruB"/>
    <property type="match status" value="1"/>
</dbReference>
<dbReference type="EC" id="5.4.99.25" evidence="5"/>
<dbReference type="PANTHER" id="PTHR13767">
    <property type="entry name" value="TRNA-PSEUDOURIDINE SYNTHASE"/>
    <property type="match status" value="1"/>
</dbReference>
<organism evidence="8 9">
    <name type="scientific">Candidatus Magasanikbacteria bacterium CG_4_10_14_0_2_um_filter_37_12</name>
    <dbReference type="NCBI Taxonomy" id="1974637"/>
    <lineage>
        <taxon>Bacteria</taxon>
        <taxon>Candidatus Magasanikiibacteriota</taxon>
    </lineage>
</organism>
<dbReference type="GO" id="GO:0160148">
    <property type="term" value="F:tRNA pseudouridine(55) synthase activity"/>
    <property type="evidence" value="ECO:0007669"/>
    <property type="project" value="UniProtKB-EC"/>
</dbReference>
<dbReference type="GO" id="GO:0003723">
    <property type="term" value="F:RNA binding"/>
    <property type="evidence" value="ECO:0007669"/>
    <property type="project" value="InterPro"/>
</dbReference>
<evidence type="ECO:0000256" key="2">
    <source>
        <dbReference type="ARBA" id="ARBA00005642"/>
    </source>
</evidence>
<evidence type="ECO:0000313" key="8">
    <source>
        <dbReference type="EMBL" id="PIZ94840.1"/>
    </source>
</evidence>
<feature type="active site" description="Nucleophile" evidence="5">
    <location>
        <position position="45"/>
    </location>
</feature>
<dbReference type="CDD" id="cd02573">
    <property type="entry name" value="PseudoU_synth_EcTruB"/>
    <property type="match status" value="1"/>
</dbReference>